<evidence type="ECO:0000256" key="1">
    <source>
        <dbReference type="SAM" id="SignalP"/>
    </source>
</evidence>
<dbReference type="SUPFAM" id="SSF117281">
    <property type="entry name" value="Kelch motif"/>
    <property type="match status" value="1"/>
</dbReference>
<keyword evidence="3" id="KW-1185">Reference proteome</keyword>
<organism evidence="2 3">
    <name type="scientific">Rhizophagus irregularis (strain DAOM 197198w)</name>
    <name type="common">Glomus intraradices</name>
    <dbReference type="NCBI Taxonomy" id="1432141"/>
    <lineage>
        <taxon>Eukaryota</taxon>
        <taxon>Fungi</taxon>
        <taxon>Fungi incertae sedis</taxon>
        <taxon>Mucoromycota</taxon>
        <taxon>Glomeromycotina</taxon>
        <taxon>Glomeromycetes</taxon>
        <taxon>Glomerales</taxon>
        <taxon>Glomeraceae</taxon>
        <taxon>Rhizophagus</taxon>
    </lineage>
</organism>
<evidence type="ECO:0000313" key="3">
    <source>
        <dbReference type="Proteomes" id="UP000022910"/>
    </source>
</evidence>
<comment type="caution">
    <text evidence="2">The sequence shown here is derived from an EMBL/GenBank/DDBJ whole genome shotgun (WGS) entry which is preliminary data.</text>
</comment>
<reference evidence="2 3" key="1">
    <citation type="submission" date="2014-02" db="EMBL/GenBank/DDBJ databases">
        <title>Single nucleus genome sequencing reveals high similarity among nuclei of an endomycorrhizal fungus.</title>
        <authorList>
            <person name="Lin K."/>
            <person name="Geurts R."/>
            <person name="Zhang Z."/>
            <person name="Limpens E."/>
            <person name="Saunders D.G."/>
            <person name="Mu D."/>
            <person name="Pang E."/>
            <person name="Cao H."/>
            <person name="Cha H."/>
            <person name="Lin T."/>
            <person name="Zhou Q."/>
            <person name="Shang Y."/>
            <person name="Li Y."/>
            <person name="Ivanov S."/>
            <person name="Sharma T."/>
            <person name="Velzen R.V."/>
            <person name="Ruijter N.D."/>
            <person name="Aanen D.K."/>
            <person name="Win J."/>
            <person name="Kamoun S."/>
            <person name="Bisseling T."/>
            <person name="Huang S."/>
        </authorList>
    </citation>
    <scope>NUCLEOTIDE SEQUENCE [LARGE SCALE GENOMIC DNA]</scope>
    <source>
        <strain evidence="3">DAOM197198w</strain>
    </source>
</reference>
<proteinExistence type="predicted"/>
<dbReference type="EMBL" id="JEMT01025155">
    <property type="protein sequence ID" value="EXX61662.1"/>
    <property type="molecule type" value="Genomic_DNA"/>
</dbReference>
<accession>A0A015IWN8</accession>
<dbReference type="Proteomes" id="UP000022910">
    <property type="component" value="Unassembled WGS sequence"/>
</dbReference>
<dbReference type="OrthoDB" id="2442307at2759"/>
<dbReference type="InterPro" id="IPR015915">
    <property type="entry name" value="Kelch-typ_b-propeller"/>
</dbReference>
<feature type="chain" id="PRO_5001475325" evidence="1">
    <location>
        <begin position="24"/>
        <end position="128"/>
    </location>
</feature>
<dbReference type="Gene3D" id="2.120.10.80">
    <property type="entry name" value="Kelch-type beta propeller"/>
    <property type="match status" value="1"/>
</dbReference>
<dbReference type="HOGENOM" id="CLU_2251460_0_0_1"/>
<protein>
    <submittedName>
        <fullName evidence="2">Uncharacterized protein</fullName>
    </submittedName>
</protein>
<name>A0A015IWN8_RHIIW</name>
<feature type="signal peptide" evidence="1">
    <location>
        <begin position="1"/>
        <end position="23"/>
    </location>
</feature>
<keyword evidence="1" id="KW-0732">Signal</keyword>
<sequence>MSRNPLVYFILWILLQALVKVNCQMTPFKPNVYSRHTATLIDNKLYILDGYDLNKKQINEFFYLDVSVPFNTQELSWQDLSNINMVPPHSSAISVKGGPNNDTLFLYRGLTTDQTMALVYAFDSQSVV</sequence>
<dbReference type="AlphaFoldDB" id="A0A015IWN8"/>
<gene>
    <name evidence="2" type="ORF">RirG_169080</name>
</gene>
<evidence type="ECO:0000313" key="2">
    <source>
        <dbReference type="EMBL" id="EXX61662.1"/>
    </source>
</evidence>